<reference evidence="3" key="1">
    <citation type="journal article" date="2020" name="Cell">
        <title>Large-Scale Comparative Analyses of Tick Genomes Elucidate Their Genetic Diversity and Vector Capacities.</title>
        <authorList>
            <consortium name="Tick Genome and Microbiome Consortium (TIGMIC)"/>
            <person name="Jia N."/>
            <person name="Wang J."/>
            <person name="Shi W."/>
            <person name="Du L."/>
            <person name="Sun Y."/>
            <person name="Zhan W."/>
            <person name="Jiang J.F."/>
            <person name="Wang Q."/>
            <person name="Zhang B."/>
            <person name="Ji P."/>
            <person name="Bell-Sakyi L."/>
            <person name="Cui X.M."/>
            <person name="Yuan T.T."/>
            <person name="Jiang B.G."/>
            <person name="Yang W.F."/>
            <person name="Lam T.T."/>
            <person name="Chang Q.C."/>
            <person name="Ding S.J."/>
            <person name="Wang X.J."/>
            <person name="Zhu J.G."/>
            <person name="Ruan X.D."/>
            <person name="Zhao L."/>
            <person name="Wei J.T."/>
            <person name="Ye R.Z."/>
            <person name="Que T.C."/>
            <person name="Du C.H."/>
            <person name="Zhou Y.H."/>
            <person name="Cheng J.X."/>
            <person name="Dai P.F."/>
            <person name="Guo W.B."/>
            <person name="Han X.H."/>
            <person name="Huang E.J."/>
            <person name="Li L.F."/>
            <person name="Wei W."/>
            <person name="Gao Y.C."/>
            <person name="Liu J.Z."/>
            <person name="Shao H.Z."/>
            <person name="Wang X."/>
            <person name="Wang C.C."/>
            <person name="Yang T.C."/>
            <person name="Huo Q.B."/>
            <person name="Li W."/>
            <person name="Chen H.Y."/>
            <person name="Chen S.E."/>
            <person name="Zhou L.G."/>
            <person name="Ni X.B."/>
            <person name="Tian J.H."/>
            <person name="Sheng Y."/>
            <person name="Liu T."/>
            <person name="Pan Y.S."/>
            <person name="Xia L.Y."/>
            <person name="Li J."/>
            <person name="Zhao F."/>
            <person name="Cao W.C."/>
        </authorList>
    </citation>
    <scope>NUCLEOTIDE SEQUENCE</scope>
    <source>
        <strain evidence="3">Rmic-2018</strain>
    </source>
</reference>
<reference evidence="3" key="2">
    <citation type="submission" date="2021-09" db="EMBL/GenBank/DDBJ databases">
        <authorList>
            <person name="Jia N."/>
            <person name="Wang J."/>
            <person name="Shi W."/>
            <person name="Du L."/>
            <person name="Sun Y."/>
            <person name="Zhan W."/>
            <person name="Jiang J."/>
            <person name="Wang Q."/>
            <person name="Zhang B."/>
            <person name="Ji P."/>
            <person name="Sakyi L.B."/>
            <person name="Cui X."/>
            <person name="Yuan T."/>
            <person name="Jiang B."/>
            <person name="Yang W."/>
            <person name="Lam T.T.-Y."/>
            <person name="Chang Q."/>
            <person name="Ding S."/>
            <person name="Wang X."/>
            <person name="Zhu J."/>
            <person name="Ruan X."/>
            <person name="Zhao L."/>
            <person name="Wei J."/>
            <person name="Que T."/>
            <person name="Du C."/>
            <person name="Cheng J."/>
            <person name="Dai P."/>
            <person name="Han X."/>
            <person name="Huang E."/>
            <person name="Gao Y."/>
            <person name="Liu J."/>
            <person name="Shao H."/>
            <person name="Ye R."/>
            <person name="Li L."/>
            <person name="Wei W."/>
            <person name="Wang X."/>
            <person name="Wang C."/>
            <person name="Huo Q."/>
            <person name="Li W."/>
            <person name="Guo W."/>
            <person name="Chen H."/>
            <person name="Chen S."/>
            <person name="Zhou L."/>
            <person name="Zhou L."/>
            <person name="Ni X."/>
            <person name="Tian J."/>
            <person name="Zhou Y."/>
            <person name="Sheng Y."/>
            <person name="Liu T."/>
            <person name="Pan Y."/>
            <person name="Xia L."/>
            <person name="Li J."/>
            <person name="Zhao F."/>
            <person name="Cao W."/>
        </authorList>
    </citation>
    <scope>NUCLEOTIDE SEQUENCE</scope>
    <source>
        <strain evidence="3">Rmic-2018</strain>
        <tissue evidence="3">Larvae</tissue>
    </source>
</reference>
<dbReference type="EMBL" id="JABSTU010000009">
    <property type="protein sequence ID" value="KAH8020537.1"/>
    <property type="molecule type" value="Genomic_DNA"/>
</dbReference>
<feature type="chain" id="PRO_5039888952" evidence="2">
    <location>
        <begin position="19"/>
        <end position="107"/>
    </location>
</feature>
<accession>A0A9J6DF19</accession>
<evidence type="ECO:0000313" key="4">
    <source>
        <dbReference type="Proteomes" id="UP000821866"/>
    </source>
</evidence>
<gene>
    <name evidence="3" type="ORF">HPB51_002486</name>
</gene>
<proteinExistence type="predicted"/>
<dbReference type="Proteomes" id="UP000821866">
    <property type="component" value="Chromosome 7"/>
</dbReference>
<organism evidence="3 4">
    <name type="scientific">Rhipicephalus microplus</name>
    <name type="common">Cattle tick</name>
    <name type="synonym">Boophilus microplus</name>
    <dbReference type="NCBI Taxonomy" id="6941"/>
    <lineage>
        <taxon>Eukaryota</taxon>
        <taxon>Metazoa</taxon>
        <taxon>Ecdysozoa</taxon>
        <taxon>Arthropoda</taxon>
        <taxon>Chelicerata</taxon>
        <taxon>Arachnida</taxon>
        <taxon>Acari</taxon>
        <taxon>Parasitiformes</taxon>
        <taxon>Ixodida</taxon>
        <taxon>Ixodoidea</taxon>
        <taxon>Ixodidae</taxon>
        <taxon>Rhipicephalinae</taxon>
        <taxon>Rhipicephalus</taxon>
        <taxon>Boophilus</taxon>
    </lineage>
</organism>
<evidence type="ECO:0000313" key="3">
    <source>
        <dbReference type="EMBL" id="KAH8020537.1"/>
    </source>
</evidence>
<evidence type="ECO:0000256" key="2">
    <source>
        <dbReference type="SAM" id="SignalP"/>
    </source>
</evidence>
<evidence type="ECO:0000256" key="1">
    <source>
        <dbReference type="SAM" id="MobiDB-lite"/>
    </source>
</evidence>
<dbReference type="AlphaFoldDB" id="A0A9J6DF19"/>
<feature type="region of interest" description="Disordered" evidence="1">
    <location>
        <begin position="62"/>
        <end position="107"/>
    </location>
</feature>
<comment type="caution">
    <text evidence="3">The sequence shown here is derived from an EMBL/GenBank/DDBJ whole genome shotgun (WGS) entry which is preliminary data.</text>
</comment>
<feature type="signal peptide" evidence="2">
    <location>
        <begin position="1"/>
        <end position="18"/>
    </location>
</feature>
<sequence>MLTPVWFILVAIAIPCQAYLDDRVLLDQHWTGFSPTVDGAGREDFKASVQDRRHALAQQIVQRTRQTLSRPRPAQVRGQTADGAAHALDPSKGRGDPSLSQRQREKA</sequence>
<keyword evidence="4" id="KW-1185">Reference proteome</keyword>
<protein>
    <submittedName>
        <fullName evidence="3">Uncharacterized protein</fullName>
    </submittedName>
</protein>
<name>A0A9J6DF19_RHIMP</name>
<keyword evidence="2" id="KW-0732">Signal</keyword>